<keyword evidence="2" id="KW-0732">Signal</keyword>
<accession>A0A348AI39</accession>
<dbReference type="KEGG" id="mana:MAMMFC1_01398"/>
<feature type="signal peptide" evidence="2">
    <location>
        <begin position="1"/>
        <end position="23"/>
    </location>
</feature>
<gene>
    <name evidence="3" type="ORF">MAMMFC1_01398</name>
</gene>
<proteinExistence type="predicted"/>
<name>A0A348AI39_9FIRM</name>
<evidence type="ECO:0000256" key="2">
    <source>
        <dbReference type="SAM" id="SignalP"/>
    </source>
</evidence>
<organism evidence="3 4">
    <name type="scientific">Methylomusa anaerophila</name>
    <dbReference type="NCBI Taxonomy" id="1930071"/>
    <lineage>
        <taxon>Bacteria</taxon>
        <taxon>Bacillati</taxon>
        <taxon>Bacillota</taxon>
        <taxon>Negativicutes</taxon>
        <taxon>Selenomonadales</taxon>
        <taxon>Sporomusaceae</taxon>
        <taxon>Methylomusa</taxon>
    </lineage>
</organism>
<evidence type="ECO:0000313" key="4">
    <source>
        <dbReference type="Proteomes" id="UP000276437"/>
    </source>
</evidence>
<protein>
    <submittedName>
        <fullName evidence="3">Uncharacterized protein</fullName>
    </submittedName>
</protein>
<dbReference type="EMBL" id="AP018449">
    <property type="protein sequence ID" value="BBB90737.1"/>
    <property type="molecule type" value="Genomic_DNA"/>
</dbReference>
<dbReference type="Proteomes" id="UP000276437">
    <property type="component" value="Chromosome"/>
</dbReference>
<feature type="chain" id="PRO_5016849329" evidence="2">
    <location>
        <begin position="24"/>
        <end position="114"/>
    </location>
</feature>
<evidence type="ECO:0000313" key="3">
    <source>
        <dbReference type="EMBL" id="BBB90737.1"/>
    </source>
</evidence>
<feature type="compositionally biased region" description="Basic and acidic residues" evidence="1">
    <location>
        <begin position="43"/>
        <end position="73"/>
    </location>
</feature>
<evidence type="ECO:0000256" key="1">
    <source>
        <dbReference type="SAM" id="MobiDB-lite"/>
    </source>
</evidence>
<feature type="region of interest" description="Disordered" evidence="1">
    <location>
        <begin position="26"/>
        <end position="73"/>
    </location>
</feature>
<dbReference type="OrthoDB" id="3068877at2"/>
<keyword evidence="4" id="KW-1185">Reference proteome</keyword>
<reference evidence="3 4" key="1">
    <citation type="journal article" date="2018" name="Int. J. Syst. Evol. Microbiol.">
        <title>Methylomusa anaerophila gen. nov., sp. nov., an anaerobic methanol-utilizing bacterium isolated from a microbial fuel cell.</title>
        <authorList>
            <person name="Amano N."/>
            <person name="Yamamuro A."/>
            <person name="Miyahara M."/>
            <person name="Kouzuma A."/>
            <person name="Abe T."/>
            <person name="Watanabe K."/>
        </authorList>
    </citation>
    <scope>NUCLEOTIDE SEQUENCE [LARGE SCALE GENOMIC DNA]</scope>
    <source>
        <strain evidence="3 4">MMFC1</strain>
    </source>
</reference>
<dbReference type="RefSeq" id="WP_126307631.1">
    <property type="nucleotide sequence ID" value="NZ_AP018449.1"/>
</dbReference>
<dbReference type="AlphaFoldDB" id="A0A348AI39"/>
<sequence length="114" mass="14234">MKKLMALLTIVFAITIFPLAALADDHHGDRDRNQQHPNQAVQQDDRRAQHEKQWRDHEKEWKEHDREWKEHRQDRDWREEHAKMWPDWYKWHKNDENEFHLRLSGDAFEIEIFD</sequence>